<evidence type="ECO:0000256" key="2">
    <source>
        <dbReference type="ARBA" id="ARBA00023015"/>
    </source>
</evidence>
<evidence type="ECO:0000256" key="3">
    <source>
        <dbReference type="ARBA" id="ARBA00023163"/>
    </source>
</evidence>
<keyword evidence="2" id="KW-0805">Transcription regulation</keyword>
<keyword evidence="8" id="KW-1185">Reference proteome</keyword>
<dbReference type="EMBL" id="JAXIOK010000021">
    <property type="protein sequence ID" value="KAK4745959.1"/>
    <property type="molecule type" value="Genomic_DNA"/>
</dbReference>
<dbReference type="PANTHER" id="PTHR46196">
    <property type="entry name" value="TRANSCRIPTION FACTOR BHLH155-LIKE ISOFORM X1-RELATED"/>
    <property type="match status" value="1"/>
</dbReference>
<comment type="subcellular location">
    <subcellularLocation>
        <location evidence="1">Nucleus</location>
    </subcellularLocation>
</comment>
<dbReference type="InterPro" id="IPR025610">
    <property type="entry name" value="MYC/MYB_N"/>
</dbReference>
<name>A0AAN7JIR6_9MYRT</name>
<evidence type="ECO:0000256" key="5">
    <source>
        <dbReference type="SAM" id="MobiDB-lite"/>
    </source>
</evidence>
<keyword evidence="3" id="KW-0804">Transcription</keyword>
<dbReference type="InterPro" id="IPR011598">
    <property type="entry name" value="bHLH_dom"/>
</dbReference>
<keyword evidence="4" id="KW-0539">Nucleus</keyword>
<gene>
    <name evidence="7" type="ORF">SAY87_012271</name>
</gene>
<feature type="region of interest" description="Disordered" evidence="5">
    <location>
        <begin position="405"/>
        <end position="442"/>
    </location>
</feature>
<dbReference type="Pfam" id="PF14215">
    <property type="entry name" value="bHLH-MYC_N"/>
    <property type="match status" value="1"/>
</dbReference>
<feature type="region of interest" description="Disordered" evidence="5">
    <location>
        <begin position="465"/>
        <end position="518"/>
    </location>
</feature>
<sequence length="691" mass="77804">METTNIMKEFLKDLCDSFCWDYAVFWKPRHQNPAILSWGDGYCSQPKPRTPIENSPDMLYFDESNDISLFNDETGLICGSASQYPIELLMADMSSLQHTLGEGLVGRVAGTPNYYWISSEEISASLVEHDRRMEFPEEWLPQLLAGIKTMLLVSLHPDGVLQLGSSEKVAEDAAVVDHIKKRFLLHQVLSGFDRPTISEEDGPLRSSPFLDNMDEPSAFINAKVSELLGSFSPELNFETNESNTLIFSSLEEIIEDLEENKYQINSETGLSGILAPLKEPLEWSQSEIMHSIEQFYIRCHETDLPEISERVEDSYINSNITTETYGDMEEGAEYTRCGNLSICSIPIDSDLSEALDLFQSQSTESPRYESQAFQDCMEPSGQGECNTMVKSEDLLEAVIANIHDGLNGSSPSSPETLQQSESPLVQCDPSASSKPLNKTEEYSIGGVDDSVLQNYREATFAMGNRNSYSMYSNPSSSNSTVTYLTDKKQPRDVQEHQLSGNKRKGRPGDSQRPRPRDRQLIQDRVKELRELVPSGSKCSIDGLLDRTVKHMHFLRSVTNQAEKLRKCVPLKGSKPKLWESLGINGEDCDKSGKAFDFGCDFQVFPIVVEDLEHSGHMLIEMMCHDPCLFLEIAQVLRRLELTILEGLTETRSDTTWARFVVEKSKGYHRMEIFWPLMQVLQQSGKTISGTV</sequence>
<dbReference type="GO" id="GO:0046983">
    <property type="term" value="F:protein dimerization activity"/>
    <property type="evidence" value="ECO:0007669"/>
    <property type="project" value="InterPro"/>
</dbReference>
<reference evidence="7 8" key="1">
    <citation type="journal article" date="2023" name="Hortic Res">
        <title>Pangenome of water caltrop reveals structural variations and asymmetric subgenome divergence after allopolyploidization.</title>
        <authorList>
            <person name="Zhang X."/>
            <person name="Chen Y."/>
            <person name="Wang L."/>
            <person name="Yuan Y."/>
            <person name="Fang M."/>
            <person name="Shi L."/>
            <person name="Lu R."/>
            <person name="Comes H.P."/>
            <person name="Ma Y."/>
            <person name="Chen Y."/>
            <person name="Huang G."/>
            <person name="Zhou Y."/>
            <person name="Zheng Z."/>
            <person name="Qiu Y."/>
        </authorList>
    </citation>
    <scope>NUCLEOTIDE SEQUENCE [LARGE SCALE GENOMIC DNA]</scope>
    <source>
        <tissue evidence="7">Roots</tissue>
    </source>
</reference>
<dbReference type="GO" id="GO:0003700">
    <property type="term" value="F:DNA-binding transcription factor activity"/>
    <property type="evidence" value="ECO:0007669"/>
    <property type="project" value="InterPro"/>
</dbReference>
<feature type="compositionally biased region" description="Polar residues" evidence="5">
    <location>
        <begin position="407"/>
        <end position="436"/>
    </location>
</feature>
<evidence type="ECO:0000259" key="6">
    <source>
        <dbReference type="PROSITE" id="PS50888"/>
    </source>
</evidence>
<dbReference type="Proteomes" id="UP001345219">
    <property type="component" value="Chromosome 10"/>
</dbReference>
<feature type="compositionally biased region" description="Basic and acidic residues" evidence="5">
    <location>
        <begin position="506"/>
        <end position="518"/>
    </location>
</feature>
<proteinExistence type="predicted"/>
<evidence type="ECO:0000313" key="7">
    <source>
        <dbReference type="EMBL" id="KAK4745959.1"/>
    </source>
</evidence>
<accession>A0AAN7JIR6</accession>
<feature type="compositionally biased region" description="Basic and acidic residues" evidence="5">
    <location>
        <begin position="485"/>
        <end position="495"/>
    </location>
</feature>
<protein>
    <recommendedName>
        <fullName evidence="6">BHLH domain-containing protein</fullName>
    </recommendedName>
</protein>
<evidence type="ECO:0000256" key="4">
    <source>
        <dbReference type="ARBA" id="ARBA00023242"/>
    </source>
</evidence>
<comment type="caution">
    <text evidence="7">The sequence shown here is derived from an EMBL/GenBank/DDBJ whole genome shotgun (WGS) entry which is preliminary data.</text>
</comment>
<feature type="domain" description="BHLH" evidence="6">
    <location>
        <begin position="505"/>
        <end position="554"/>
    </location>
</feature>
<dbReference type="AlphaFoldDB" id="A0AAN7JIR6"/>
<organism evidence="7 8">
    <name type="scientific">Trapa incisa</name>
    <dbReference type="NCBI Taxonomy" id="236973"/>
    <lineage>
        <taxon>Eukaryota</taxon>
        <taxon>Viridiplantae</taxon>
        <taxon>Streptophyta</taxon>
        <taxon>Embryophyta</taxon>
        <taxon>Tracheophyta</taxon>
        <taxon>Spermatophyta</taxon>
        <taxon>Magnoliopsida</taxon>
        <taxon>eudicotyledons</taxon>
        <taxon>Gunneridae</taxon>
        <taxon>Pentapetalae</taxon>
        <taxon>rosids</taxon>
        <taxon>malvids</taxon>
        <taxon>Myrtales</taxon>
        <taxon>Lythraceae</taxon>
        <taxon>Trapa</taxon>
    </lineage>
</organism>
<feature type="compositionally biased region" description="Low complexity" evidence="5">
    <location>
        <begin position="465"/>
        <end position="479"/>
    </location>
</feature>
<dbReference type="PROSITE" id="PS50888">
    <property type="entry name" value="BHLH"/>
    <property type="match status" value="1"/>
</dbReference>
<dbReference type="Pfam" id="PF23176">
    <property type="entry name" value="bHLH_LHW"/>
    <property type="match status" value="1"/>
</dbReference>
<evidence type="ECO:0000313" key="8">
    <source>
        <dbReference type="Proteomes" id="UP001345219"/>
    </source>
</evidence>
<evidence type="ECO:0000256" key="1">
    <source>
        <dbReference type="ARBA" id="ARBA00004123"/>
    </source>
</evidence>
<dbReference type="GO" id="GO:0005634">
    <property type="term" value="C:nucleus"/>
    <property type="evidence" value="ECO:0007669"/>
    <property type="project" value="UniProtKB-SubCell"/>
</dbReference>
<dbReference type="InterPro" id="IPR043561">
    <property type="entry name" value="LHW-like"/>
</dbReference>
<dbReference type="PANTHER" id="PTHR46196:SF3">
    <property type="entry name" value="TRANSCRIPTION FACTOR LHW-LIKE ISOFORM X1"/>
    <property type="match status" value="1"/>
</dbReference>